<dbReference type="InterPro" id="IPR005490">
    <property type="entry name" value="LD_TPept_cat_dom"/>
</dbReference>
<dbReference type="Pfam" id="PF03734">
    <property type="entry name" value="YkuD"/>
    <property type="match status" value="1"/>
</dbReference>
<evidence type="ECO:0000313" key="3">
    <source>
        <dbReference type="Proteomes" id="UP000593994"/>
    </source>
</evidence>
<feature type="domain" description="L,D-TPase catalytic" evidence="1">
    <location>
        <begin position="37"/>
        <end position="205"/>
    </location>
</feature>
<dbReference type="AlphaFoldDB" id="A0A7S7RMM3"/>
<dbReference type="EMBL" id="CP054492">
    <property type="protein sequence ID" value="QOY52392.1"/>
    <property type="molecule type" value="Genomic_DNA"/>
</dbReference>
<dbReference type="RefSeq" id="WP_194370397.1">
    <property type="nucleotide sequence ID" value="NZ_CP054492.1"/>
</dbReference>
<organism evidence="2 3">
    <name type="scientific">Candidatus Sulfurimonas baltica</name>
    <dbReference type="NCBI Taxonomy" id="2740404"/>
    <lineage>
        <taxon>Bacteria</taxon>
        <taxon>Pseudomonadati</taxon>
        <taxon>Campylobacterota</taxon>
        <taxon>Epsilonproteobacteria</taxon>
        <taxon>Campylobacterales</taxon>
        <taxon>Sulfurimonadaceae</taxon>
        <taxon>Sulfurimonas</taxon>
    </lineage>
</organism>
<evidence type="ECO:0000259" key="1">
    <source>
        <dbReference type="Pfam" id="PF03734"/>
    </source>
</evidence>
<accession>A0A7S7RMM3</accession>
<protein>
    <submittedName>
        <fullName evidence="2">L,D-transpeptidase family protein</fullName>
    </submittedName>
</protein>
<name>A0A7S7RMM3_9BACT</name>
<dbReference type="GO" id="GO:0016740">
    <property type="term" value="F:transferase activity"/>
    <property type="evidence" value="ECO:0007669"/>
    <property type="project" value="InterPro"/>
</dbReference>
<sequence>MVKSFLIVISIQIFLFSSEQIILVVSNDFNSSVASLRTFEDGKKVFNSFKVNIGKNGLGWGIGKIALKQEDSEPVKYEGDKKAPIGIFALDSTFGYKKNENLTMKYLHATKELICVDDSNSGYYNKIINIKDEKPKSFEYMKRDDSQYELGVVVAHNPKQLKNRGSCIFLHVEKAKDEPTAGCTSMSLQNMKKIVSWLDKSKNPILIQVPESKLKQIKELYPELKLDE</sequence>
<dbReference type="Proteomes" id="UP000593994">
    <property type="component" value="Chromosome"/>
</dbReference>
<dbReference type="PANTHER" id="PTHR38589">
    <property type="entry name" value="BLR0621 PROTEIN"/>
    <property type="match status" value="1"/>
</dbReference>
<gene>
    <name evidence="2" type="ORF">HUE88_01470</name>
</gene>
<dbReference type="KEGG" id="sbal:HUE88_01470"/>
<reference evidence="2 3" key="1">
    <citation type="submission" date="2020-05" db="EMBL/GenBank/DDBJ databases">
        <title>Sulfurimonas marisnigri, sp. nov., and Sulfurimonas baltica, sp. nov., manganese oxide reducing chemolithoautotrophs of the class Epsilonproteobacteria isolated from the pelagic redoxclines of the Black and Baltic Seas and emended description of the genus Sulfurimonas.</title>
        <authorList>
            <person name="Henkel J.V."/>
            <person name="Laudan C."/>
            <person name="Werner J."/>
            <person name="Neu T."/>
            <person name="Plewe S."/>
            <person name="Sproer C."/>
            <person name="Bunk B."/>
            <person name="Schulz-Vogt H.N."/>
        </authorList>
    </citation>
    <scope>NUCLEOTIDE SEQUENCE [LARGE SCALE GENOMIC DNA]</scope>
    <source>
        <strain evidence="2 3">GD2</strain>
    </source>
</reference>
<keyword evidence="3" id="KW-1185">Reference proteome</keyword>
<proteinExistence type="predicted"/>
<evidence type="ECO:0000313" key="2">
    <source>
        <dbReference type="EMBL" id="QOY52392.1"/>
    </source>
</evidence>
<dbReference type="PANTHER" id="PTHR38589:SF1">
    <property type="entry name" value="BLR0621 PROTEIN"/>
    <property type="match status" value="1"/>
</dbReference>